<evidence type="ECO:0000259" key="1">
    <source>
        <dbReference type="PROSITE" id="PS50255"/>
    </source>
</evidence>
<organism evidence="2 3">
    <name type="scientific">Apiospora aurea</name>
    <dbReference type="NCBI Taxonomy" id="335848"/>
    <lineage>
        <taxon>Eukaryota</taxon>
        <taxon>Fungi</taxon>
        <taxon>Dikarya</taxon>
        <taxon>Ascomycota</taxon>
        <taxon>Pezizomycotina</taxon>
        <taxon>Sordariomycetes</taxon>
        <taxon>Xylariomycetidae</taxon>
        <taxon>Amphisphaeriales</taxon>
        <taxon>Apiosporaceae</taxon>
        <taxon>Apiospora</taxon>
    </lineage>
</organism>
<dbReference type="GeneID" id="92081960"/>
<reference evidence="2 3" key="1">
    <citation type="submission" date="2023-01" db="EMBL/GenBank/DDBJ databases">
        <title>Analysis of 21 Apiospora genomes using comparative genomics revels a genus with tremendous synthesis potential of carbohydrate active enzymes and secondary metabolites.</title>
        <authorList>
            <person name="Sorensen T."/>
        </authorList>
    </citation>
    <scope>NUCLEOTIDE SEQUENCE [LARGE SCALE GENOMIC DNA]</scope>
    <source>
        <strain evidence="2 3">CBS 24483</strain>
    </source>
</reference>
<feature type="domain" description="Cytochrome b5 heme-binding" evidence="1">
    <location>
        <begin position="201"/>
        <end position="284"/>
    </location>
</feature>
<evidence type="ECO:0000313" key="3">
    <source>
        <dbReference type="Proteomes" id="UP001391051"/>
    </source>
</evidence>
<dbReference type="Proteomes" id="UP001391051">
    <property type="component" value="Unassembled WGS sequence"/>
</dbReference>
<dbReference type="InterPro" id="IPR001199">
    <property type="entry name" value="Cyt_B5-like_heme/steroid-bd"/>
</dbReference>
<sequence length="420" mass="46288">MSASLPAAKLEAGRSVIQQTWQGPGQGDLLADTIERSWEEEEYHVYSADGTLVQDLNEPGQYLSVMETQILPNLDRRYAAVHRTWTAACKQAFAELKRLRQPGSDPESWAEFGFKVPDFAPDDRLLSVKTSEIAEEGLVLIRGGNPQGWLCYDVPEHLQSEVNNVTEPMMYGRALRDGDDAAVRAFRDDLRKNEEPEGVVMPWYRESEVAEFDGTLAIPIWRIHNGSVYNITKYLHHHPAAYSILAQWGGRDITAIFNNNHPHTLTVATTGPAKTAVREVGRLVPAQSAVRADQVALGGYVFALADLSVLAAVQARWAGQDVRPEDWAGSPDAPSLDLLYNRRRAAAVGKYVPAPPAPDRQFSVAQLAAHDGTAALPGNDGAWIAIPEGQRRAVYEITAGFEVWYADNKGFFSSHNLSTD</sequence>
<keyword evidence="3" id="KW-1185">Reference proteome</keyword>
<dbReference type="EMBL" id="JAQQWE010000008">
    <property type="protein sequence ID" value="KAK7943563.1"/>
    <property type="molecule type" value="Genomic_DNA"/>
</dbReference>
<dbReference type="Gene3D" id="3.10.120.10">
    <property type="entry name" value="Cytochrome b5-like heme/steroid binding domain"/>
    <property type="match status" value="1"/>
</dbReference>
<dbReference type="SUPFAM" id="SSF55856">
    <property type="entry name" value="Cytochrome b5-like heme/steroid binding domain"/>
    <property type="match status" value="1"/>
</dbReference>
<dbReference type="SMART" id="SM01117">
    <property type="entry name" value="Cyt-b5"/>
    <property type="match status" value="1"/>
</dbReference>
<evidence type="ECO:0000313" key="2">
    <source>
        <dbReference type="EMBL" id="KAK7943563.1"/>
    </source>
</evidence>
<gene>
    <name evidence="2" type="ORF">PG986_012676</name>
</gene>
<dbReference type="PROSITE" id="PS50255">
    <property type="entry name" value="CYTOCHROME_B5_2"/>
    <property type="match status" value="1"/>
</dbReference>
<dbReference type="RefSeq" id="XP_066695594.1">
    <property type="nucleotide sequence ID" value="XM_066848898.1"/>
</dbReference>
<accession>A0ABR1Q0N3</accession>
<dbReference type="InterPro" id="IPR036400">
    <property type="entry name" value="Cyt_B5-like_heme/steroid_sf"/>
</dbReference>
<dbReference type="Pfam" id="PF00173">
    <property type="entry name" value="Cyt-b5"/>
    <property type="match status" value="1"/>
</dbReference>
<name>A0ABR1Q0N3_9PEZI</name>
<comment type="caution">
    <text evidence="2">The sequence shown here is derived from an EMBL/GenBank/DDBJ whole genome shotgun (WGS) entry which is preliminary data.</text>
</comment>
<proteinExistence type="predicted"/>
<protein>
    <recommendedName>
        <fullName evidence="1">Cytochrome b5 heme-binding domain-containing protein</fullName>
    </recommendedName>
</protein>